<sequence length="198" mass="21459">MEFPGVPLEVGDVPGSYEREGDPERSCLCWHPCLVRAILAKQFGVRQHYVSSFATYYFAVPLVASRPGHTVATHLHARISSTPDVSSSLLPLLLPNAHSLSPSPWLFLFFLLSSSSSSSSSFFPSTSLSYKSLSLFPRALLSFFSSSSSSSSFSASASSSPISLQAPGTDSPSGGAQRREACWAKLASYLKRKKEKYH</sequence>
<organism evidence="2 3">
    <name type="scientific">Portunus trituberculatus</name>
    <name type="common">Swimming crab</name>
    <name type="synonym">Neptunus trituberculatus</name>
    <dbReference type="NCBI Taxonomy" id="210409"/>
    <lineage>
        <taxon>Eukaryota</taxon>
        <taxon>Metazoa</taxon>
        <taxon>Ecdysozoa</taxon>
        <taxon>Arthropoda</taxon>
        <taxon>Crustacea</taxon>
        <taxon>Multicrustacea</taxon>
        <taxon>Malacostraca</taxon>
        <taxon>Eumalacostraca</taxon>
        <taxon>Eucarida</taxon>
        <taxon>Decapoda</taxon>
        <taxon>Pleocyemata</taxon>
        <taxon>Brachyura</taxon>
        <taxon>Eubrachyura</taxon>
        <taxon>Portunoidea</taxon>
        <taxon>Portunidae</taxon>
        <taxon>Portuninae</taxon>
        <taxon>Portunus</taxon>
    </lineage>
</organism>
<proteinExistence type="predicted"/>
<evidence type="ECO:0000313" key="2">
    <source>
        <dbReference type="EMBL" id="MPC68231.1"/>
    </source>
</evidence>
<comment type="caution">
    <text evidence="2">The sequence shown here is derived from an EMBL/GenBank/DDBJ whole genome shotgun (WGS) entry which is preliminary data.</text>
</comment>
<accession>A0A5B7H6F0</accession>
<protein>
    <submittedName>
        <fullName evidence="2">Uncharacterized protein</fullName>
    </submittedName>
</protein>
<feature type="compositionally biased region" description="Low complexity" evidence="1">
    <location>
        <begin position="154"/>
        <end position="167"/>
    </location>
</feature>
<feature type="region of interest" description="Disordered" evidence="1">
    <location>
        <begin position="154"/>
        <end position="177"/>
    </location>
</feature>
<dbReference type="Proteomes" id="UP000324222">
    <property type="component" value="Unassembled WGS sequence"/>
</dbReference>
<dbReference type="AlphaFoldDB" id="A0A5B7H6F0"/>
<evidence type="ECO:0000256" key="1">
    <source>
        <dbReference type="SAM" id="MobiDB-lite"/>
    </source>
</evidence>
<name>A0A5B7H6F0_PORTR</name>
<gene>
    <name evidence="2" type="ORF">E2C01_062429</name>
</gene>
<dbReference type="EMBL" id="VSRR010027515">
    <property type="protein sequence ID" value="MPC68231.1"/>
    <property type="molecule type" value="Genomic_DNA"/>
</dbReference>
<evidence type="ECO:0000313" key="3">
    <source>
        <dbReference type="Proteomes" id="UP000324222"/>
    </source>
</evidence>
<reference evidence="2 3" key="1">
    <citation type="submission" date="2019-05" db="EMBL/GenBank/DDBJ databases">
        <title>Another draft genome of Portunus trituberculatus and its Hox gene families provides insights of decapod evolution.</title>
        <authorList>
            <person name="Jeong J.-H."/>
            <person name="Song I."/>
            <person name="Kim S."/>
            <person name="Choi T."/>
            <person name="Kim D."/>
            <person name="Ryu S."/>
            <person name="Kim W."/>
        </authorList>
    </citation>
    <scope>NUCLEOTIDE SEQUENCE [LARGE SCALE GENOMIC DNA]</scope>
    <source>
        <tissue evidence="2">Muscle</tissue>
    </source>
</reference>
<keyword evidence="3" id="KW-1185">Reference proteome</keyword>